<keyword evidence="2" id="KW-1133">Transmembrane helix</keyword>
<dbReference type="AlphaFoldDB" id="A0A839IRK2"/>
<gene>
    <name evidence="3" type="ORF">H4O21_10630</name>
</gene>
<feature type="region of interest" description="Disordered" evidence="1">
    <location>
        <begin position="108"/>
        <end position="139"/>
    </location>
</feature>
<evidence type="ECO:0000256" key="1">
    <source>
        <dbReference type="SAM" id="MobiDB-lite"/>
    </source>
</evidence>
<evidence type="ECO:0000313" key="3">
    <source>
        <dbReference type="EMBL" id="MBB1487067.1"/>
    </source>
</evidence>
<keyword evidence="2" id="KW-0812">Transmembrane</keyword>
<dbReference type="RefSeq" id="WP_182808844.1">
    <property type="nucleotide sequence ID" value="NZ_JACJFM010000011.1"/>
</dbReference>
<feature type="transmembrane region" description="Helical" evidence="2">
    <location>
        <begin position="6"/>
        <end position="26"/>
    </location>
</feature>
<name>A0A839IRK2_9GAMM</name>
<dbReference type="Proteomes" id="UP000565262">
    <property type="component" value="Unassembled WGS sequence"/>
</dbReference>
<feature type="transmembrane region" description="Helical" evidence="2">
    <location>
        <begin position="38"/>
        <end position="54"/>
    </location>
</feature>
<protein>
    <submittedName>
        <fullName evidence="3">Uncharacterized protein</fullName>
    </submittedName>
</protein>
<organism evidence="3 4">
    <name type="scientific">Oceanospirillum sediminis</name>
    <dbReference type="NCBI Taxonomy" id="2760088"/>
    <lineage>
        <taxon>Bacteria</taxon>
        <taxon>Pseudomonadati</taxon>
        <taxon>Pseudomonadota</taxon>
        <taxon>Gammaproteobacteria</taxon>
        <taxon>Oceanospirillales</taxon>
        <taxon>Oceanospirillaceae</taxon>
        <taxon>Oceanospirillum</taxon>
    </lineage>
</organism>
<sequence length="139" mass="15609">MAFENYQTWSWAIYALSALLVMLVTFRITRNWNTGVKAFLRVTILVLMAVPWYVDGTQGIMAPAFTISVFEGLTSGGNQWMRAGLPLLSVLVISYFVLVVGLWISRKKETGSTESDEENKDNVNPQSATEKKQRMEPGL</sequence>
<reference evidence="3 4" key="1">
    <citation type="submission" date="2020-08" db="EMBL/GenBank/DDBJ databases">
        <title>Oceanospirillum sp. nov. isolated from marine sediment.</title>
        <authorList>
            <person name="Ji X."/>
        </authorList>
    </citation>
    <scope>NUCLEOTIDE SEQUENCE [LARGE SCALE GENOMIC DNA]</scope>
    <source>
        <strain evidence="3 4">D5</strain>
    </source>
</reference>
<proteinExistence type="predicted"/>
<feature type="transmembrane region" description="Helical" evidence="2">
    <location>
        <begin position="83"/>
        <end position="104"/>
    </location>
</feature>
<comment type="caution">
    <text evidence="3">The sequence shown here is derived from an EMBL/GenBank/DDBJ whole genome shotgun (WGS) entry which is preliminary data.</text>
</comment>
<keyword evidence="4" id="KW-1185">Reference proteome</keyword>
<keyword evidence="2" id="KW-0472">Membrane</keyword>
<evidence type="ECO:0000256" key="2">
    <source>
        <dbReference type="SAM" id="Phobius"/>
    </source>
</evidence>
<feature type="compositionally biased region" description="Basic and acidic residues" evidence="1">
    <location>
        <begin position="129"/>
        <end position="139"/>
    </location>
</feature>
<evidence type="ECO:0000313" key="4">
    <source>
        <dbReference type="Proteomes" id="UP000565262"/>
    </source>
</evidence>
<accession>A0A839IRK2</accession>
<dbReference type="EMBL" id="JACJFM010000011">
    <property type="protein sequence ID" value="MBB1487067.1"/>
    <property type="molecule type" value="Genomic_DNA"/>
</dbReference>